<evidence type="ECO:0000313" key="1">
    <source>
        <dbReference type="EnsemblPlants" id="AVESA.00010b.r2.5CG0876740.1.CDS.1"/>
    </source>
</evidence>
<protein>
    <submittedName>
        <fullName evidence="1">Uncharacterized protein</fullName>
    </submittedName>
</protein>
<dbReference type="Proteomes" id="UP001732700">
    <property type="component" value="Chromosome 5C"/>
</dbReference>
<reference evidence="1" key="1">
    <citation type="submission" date="2021-05" db="EMBL/GenBank/DDBJ databases">
        <authorList>
            <person name="Scholz U."/>
            <person name="Mascher M."/>
            <person name="Fiebig A."/>
        </authorList>
    </citation>
    <scope>NUCLEOTIDE SEQUENCE [LARGE SCALE GENOMIC DNA]</scope>
</reference>
<sequence>MRGSTALMAALLLLTVSLAAADIQIPYRERSEEEMRLIFVEWKHQMGRTYSSIAEEEHRYATFKDNLRDIDPENAAGVPSYLLRQRLNVFPDLTQEEFGATPCVLTPSDDDKEKAVWRLIIYYMFGCSFFIIYFTFCRLLLPFGSSGWRP</sequence>
<keyword evidence="2" id="KW-1185">Reference proteome</keyword>
<evidence type="ECO:0000313" key="2">
    <source>
        <dbReference type="Proteomes" id="UP001732700"/>
    </source>
</evidence>
<dbReference type="EnsemblPlants" id="AVESA.00010b.r2.5CG0876740.1">
    <property type="protein sequence ID" value="AVESA.00010b.r2.5CG0876740.1.CDS.1"/>
    <property type="gene ID" value="AVESA.00010b.r2.5CG0876740"/>
</dbReference>
<proteinExistence type="predicted"/>
<organism evidence="1 2">
    <name type="scientific">Avena sativa</name>
    <name type="common">Oat</name>
    <dbReference type="NCBI Taxonomy" id="4498"/>
    <lineage>
        <taxon>Eukaryota</taxon>
        <taxon>Viridiplantae</taxon>
        <taxon>Streptophyta</taxon>
        <taxon>Embryophyta</taxon>
        <taxon>Tracheophyta</taxon>
        <taxon>Spermatophyta</taxon>
        <taxon>Magnoliopsida</taxon>
        <taxon>Liliopsida</taxon>
        <taxon>Poales</taxon>
        <taxon>Poaceae</taxon>
        <taxon>BOP clade</taxon>
        <taxon>Pooideae</taxon>
        <taxon>Poodae</taxon>
        <taxon>Poeae</taxon>
        <taxon>Poeae Chloroplast Group 1 (Aveneae type)</taxon>
        <taxon>Aveninae</taxon>
        <taxon>Avena</taxon>
    </lineage>
</organism>
<reference evidence="1" key="2">
    <citation type="submission" date="2025-09" db="UniProtKB">
        <authorList>
            <consortium name="EnsemblPlants"/>
        </authorList>
    </citation>
    <scope>IDENTIFICATION</scope>
</reference>
<name>A0ACD5XTP0_AVESA</name>
<accession>A0ACD5XTP0</accession>